<gene>
    <name evidence="2" type="ORF">Ciccas_012011</name>
</gene>
<organism evidence="2 3">
    <name type="scientific">Cichlidogyrus casuarinus</name>
    <dbReference type="NCBI Taxonomy" id="1844966"/>
    <lineage>
        <taxon>Eukaryota</taxon>
        <taxon>Metazoa</taxon>
        <taxon>Spiralia</taxon>
        <taxon>Lophotrochozoa</taxon>
        <taxon>Platyhelminthes</taxon>
        <taxon>Monogenea</taxon>
        <taxon>Monopisthocotylea</taxon>
        <taxon>Dactylogyridea</taxon>
        <taxon>Ancyrocephalidae</taxon>
        <taxon>Cichlidogyrus</taxon>
    </lineage>
</organism>
<dbReference type="InterPro" id="IPR036116">
    <property type="entry name" value="FN3_sf"/>
</dbReference>
<dbReference type="PROSITE" id="PS50853">
    <property type="entry name" value="FN3"/>
    <property type="match status" value="1"/>
</dbReference>
<dbReference type="SUPFAM" id="SSF49265">
    <property type="entry name" value="Fibronectin type III"/>
    <property type="match status" value="1"/>
</dbReference>
<accession>A0ABD2PQB5</accession>
<dbReference type="Proteomes" id="UP001626550">
    <property type="component" value="Unassembled WGS sequence"/>
</dbReference>
<protein>
    <recommendedName>
        <fullName evidence="1">Fibronectin type-III domain-containing protein</fullName>
    </recommendedName>
</protein>
<dbReference type="InterPro" id="IPR013783">
    <property type="entry name" value="Ig-like_fold"/>
</dbReference>
<evidence type="ECO:0000313" key="2">
    <source>
        <dbReference type="EMBL" id="KAL3309444.1"/>
    </source>
</evidence>
<keyword evidence="3" id="KW-1185">Reference proteome</keyword>
<sequence>MWVAEMKTDKRGPQVTANFTTMRADNLSSLIVSPMIAEKKGSSVTLAWVSPNIPGNLQLGNYEIVYAHETANNKTVLFTGSSNQFFTLTDLIPCANYWFAVRAVFKDMSGATEIQLTAPYSDRLETNIFVSTPAPVDSITASFVNRNSLTAVIQDWAIRPSCGSYKYLTTLIYPENGQQLDKYLTREKCKF</sequence>
<dbReference type="EMBL" id="JBJKFK010003911">
    <property type="protein sequence ID" value="KAL3309444.1"/>
    <property type="molecule type" value="Genomic_DNA"/>
</dbReference>
<dbReference type="AlphaFoldDB" id="A0ABD2PQB5"/>
<reference evidence="2 3" key="1">
    <citation type="submission" date="2024-11" db="EMBL/GenBank/DDBJ databases">
        <title>Adaptive evolution of stress response genes in parasites aligns with host niche diversity.</title>
        <authorList>
            <person name="Hahn C."/>
            <person name="Resl P."/>
        </authorList>
    </citation>
    <scope>NUCLEOTIDE SEQUENCE [LARGE SCALE GENOMIC DNA]</scope>
    <source>
        <strain evidence="2">EGGRZ-B1_66</strain>
        <tissue evidence="2">Body</tissue>
    </source>
</reference>
<feature type="domain" description="Fibronectin type-III" evidence="1">
    <location>
        <begin position="30"/>
        <end position="120"/>
    </location>
</feature>
<proteinExistence type="predicted"/>
<comment type="caution">
    <text evidence="2">The sequence shown here is derived from an EMBL/GenBank/DDBJ whole genome shotgun (WGS) entry which is preliminary data.</text>
</comment>
<dbReference type="CDD" id="cd00063">
    <property type="entry name" value="FN3"/>
    <property type="match status" value="1"/>
</dbReference>
<dbReference type="Pfam" id="PF00041">
    <property type="entry name" value="fn3"/>
    <property type="match status" value="1"/>
</dbReference>
<dbReference type="Gene3D" id="2.60.40.10">
    <property type="entry name" value="Immunoglobulins"/>
    <property type="match status" value="1"/>
</dbReference>
<name>A0ABD2PQB5_9PLAT</name>
<evidence type="ECO:0000313" key="3">
    <source>
        <dbReference type="Proteomes" id="UP001626550"/>
    </source>
</evidence>
<evidence type="ECO:0000259" key="1">
    <source>
        <dbReference type="PROSITE" id="PS50853"/>
    </source>
</evidence>
<dbReference type="InterPro" id="IPR003961">
    <property type="entry name" value="FN3_dom"/>
</dbReference>